<feature type="region of interest" description="Disordered" evidence="13">
    <location>
        <begin position="1"/>
        <end position="45"/>
    </location>
</feature>
<keyword evidence="8" id="KW-0805">Transcription regulation</keyword>
<evidence type="ECO:0000256" key="7">
    <source>
        <dbReference type="ARBA" id="ARBA00022833"/>
    </source>
</evidence>
<evidence type="ECO:0000256" key="2">
    <source>
        <dbReference type="ARBA" id="ARBA00004123"/>
    </source>
</evidence>
<dbReference type="PROSITE" id="PS50157">
    <property type="entry name" value="ZINC_FINGER_C2H2_2"/>
    <property type="match status" value="5"/>
</dbReference>
<evidence type="ECO:0000256" key="10">
    <source>
        <dbReference type="ARBA" id="ARBA00023163"/>
    </source>
</evidence>
<evidence type="ECO:0000256" key="8">
    <source>
        <dbReference type="ARBA" id="ARBA00023015"/>
    </source>
</evidence>
<evidence type="ECO:0000256" key="11">
    <source>
        <dbReference type="ARBA" id="ARBA00023242"/>
    </source>
</evidence>
<comment type="function">
    <text evidence="1">May be involved in transcriptional regulation.</text>
</comment>
<feature type="domain" description="C2H2-type" evidence="14">
    <location>
        <begin position="290"/>
        <end position="317"/>
    </location>
</feature>
<dbReference type="InterPro" id="IPR050527">
    <property type="entry name" value="Snail/Krueppel_Znf"/>
</dbReference>
<feature type="compositionally biased region" description="Polar residues" evidence="13">
    <location>
        <begin position="188"/>
        <end position="200"/>
    </location>
</feature>
<dbReference type="Gene3D" id="3.30.160.60">
    <property type="entry name" value="Classic Zinc Finger"/>
    <property type="match status" value="5"/>
</dbReference>
<dbReference type="GeneTree" id="ENSGT01150000286959"/>
<dbReference type="InterPro" id="IPR013087">
    <property type="entry name" value="Znf_C2H2_type"/>
</dbReference>
<proteinExistence type="inferred from homology"/>
<reference evidence="15" key="1">
    <citation type="submission" date="2025-08" db="UniProtKB">
        <authorList>
            <consortium name="Ensembl"/>
        </authorList>
    </citation>
    <scope>IDENTIFICATION</scope>
</reference>
<keyword evidence="10" id="KW-0804">Transcription</keyword>
<dbReference type="Pfam" id="PF00096">
    <property type="entry name" value="zf-C2H2"/>
    <property type="match status" value="5"/>
</dbReference>
<feature type="region of interest" description="Disordered" evidence="13">
    <location>
        <begin position="134"/>
        <end position="205"/>
    </location>
</feature>
<keyword evidence="9" id="KW-0238">DNA-binding</keyword>
<dbReference type="InParanoid" id="A0A3Q3FT55"/>
<evidence type="ECO:0000256" key="5">
    <source>
        <dbReference type="ARBA" id="ARBA00022737"/>
    </source>
</evidence>
<sequence>MSAKSSKGRKACLLTTRPSTRTPTAASTEKPPRGEAASAAAASTTDTETFQSELLSSLLKDLIETLKIEVRAVLESEMAVIRADITAARSELKEYRESITSSLSTLSVTVKDLQQLLVSKEELPPEQQEWSHILDQEDTKPQHIKEEHEELWSSQEEEQLQELEEADTTKFPFTPVSVKSEDGEEKPQSSQLHQRQTEQMETGVGGEDCGGAEPEWYSDPERRLQPVTEVKTDDSHDWQETREDLSELNFKNKKLQTAKRPHRCSECGKIFNAKGNLTRHMMIHTGEKPFSCSQCEKRFTLKASLTYHMTIHREKSFRCSECGKTFYRQRDLTIHMILYTGEKPFSCSQCGTQFRQKGGLKSHMLVHTGAKDFSCSVCSKGFSQRGNLTRHMLVHTGEKC</sequence>
<evidence type="ECO:0000259" key="14">
    <source>
        <dbReference type="PROSITE" id="PS50157"/>
    </source>
</evidence>
<dbReference type="GO" id="GO:0000981">
    <property type="term" value="F:DNA-binding transcription factor activity, RNA polymerase II-specific"/>
    <property type="evidence" value="ECO:0007669"/>
    <property type="project" value="TreeGrafter"/>
</dbReference>
<keyword evidence="6 12" id="KW-0863">Zinc-finger</keyword>
<evidence type="ECO:0000313" key="15">
    <source>
        <dbReference type="Ensembl" id="ENSLBEP00000023097.1"/>
    </source>
</evidence>
<evidence type="ECO:0000256" key="4">
    <source>
        <dbReference type="ARBA" id="ARBA00022723"/>
    </source>
</evidence>
<dbReference type="SUPFAM" id="SSF57667">
    <property type="entry name" value="beta-beta-alpha zinc fingers"/>
    <property type="match status" value="3"/>
</dbReference>
<dbReference type="FunFam" id="3.30.160.60:FF:000264">
    <property type="entry name" value="Zinc finger protein 236"/>
    <property type="match status" value="1"/>
</dbReference>
<feature type="compositionally biased region" description="Basic residues" evidence="13">
    <location>
        <begin position="1"/>
        <end position="10"/>
    </location>
</feature>
<evidence type="ECO:0000256" key="3">
    <source>
        <dbReference type="ARBA" id="ARBA00006991"/>
    </source>
</evidence>
<dbReference type="GO" id="GO:0005634">
    <property type="term" value="C:nucleus"/>
    <property type="evidence" value="ECO:0007669"/>
    <property type="project" value="UniProtKB-SubCell"/>
</dbReference>
<dbReference type="PANTHER" id="PTHR24388:SF50">
    <property type="entry name" value="ZINC FINGER PROTEIN 646"/>
    <property type="match status" value="1"/>
</dbReference>
<reference evidence="15" key="2">
    <citation type="submission" date="2025-09" db="UniProtKB">
        <authorList>
            <consortium name="Ensembl"/>
        </authorList>
    </citation>
    <scope>IDENTIFICATION</scope>
</reference>
<dbReference type="FunFam" id="3.30.160.60:FF:001730">
    <property type="entry name" value="zinc finger protein 660"/>
    <property type="match status" value="1"/>
</dbReference>
<dbReference type="PANTHER" id="PTHR24388">
    <property type="entry name" value="ZINC FINGER PROTEIN"/>
    <property type="match status" value="1"/>
</dbReference>
<dbReference type="AlphaFoldDB" id="A0A3Q3FT55"/>
<dbReference type="Ensembl" id="ENSLBET00000024299.1">
    <property type="protein sequence ID" value="ENSLBEP00000023097.1"/>
    <property type="gene ID" value="ENSLBEG00000017717.1"/>
</dbReference>
<name>A0A3Q3FT55_9LABR</name>
<feature type="domain" description="C2H2-type" evidence="14">
    <location>
        <begin position="345"/>
        <end position="372"/>
    </location>
</feature>
<keyword evidence="16" id="KW-1185">Reference proteome</keyword>
<keyword evidence="4" id="KW-0479">Metal-binding</keyword>
<evidence type="ECO:0000256" key="1">
    <source>
        <dbReference type="ARBA" id="ARBA00003767"/>
    </source>
</evidence>
<feature type="compositionally biased region" description="Acidic residues" evidence="13">
    <location>
        <begin position="155"/>
        <end position="166"/>
    </location>
</feature>
<dbReference type="STRING" id="56723.ENSLBEP00000023097"/>
<feature type="compositionally biased region" description="Low complexity" evidence="13">
    <location>
        <begin position="13"/>
        <end position="28"/>
    </location>
</feature>
<dbReference type="FunFam" id="3.30.160.60:FF:000966">
    <property type="entry name" value="ZFP90 zinc finger protein"/>
    <property type="match status" value="2"/>
</dbReference>
<organism evidence="15 16">
    <name type="scientific">Labrus bergylta</name>
    <name type="common">ballan wrasse</name>
    <dbReference type="NCBI Taxonomy" id="56723"/>
    <lineage>
        <taxon>Eukaryota</taxon>
        <taxon>Metazoa</taxon>
        <taxon>Chordata</taxon>
        <taxon>Craniata</taxon>
        <taxon>Vertebrata</taxon>
        <taxon>Euteleostomi</taxon>
        <taxon>Actinopterygii</taxon>
        <taxon>Neopterygii</taxon>
        <taxon>Teleostei</taxon>
        <taxon>Neoteleostei</taxon>
        <taxon>Acanthomorphata</taxon>
        <taxon>Eupercaria</taxon>
        <taxon>Labriformes</taxon>
        <taxon>Labridae</taxon>
        <taxon>Labrus</taxon>
    </lineage>
</organism>
<dbReference type="PROSITE" id="PS00028">
    <property type="entry name" value="ZINC_FINGER_C2H2_1"/>
    <property type="match status" value="4"/>
</dbReference>
<dbReference type="GO" id="GO:0008270">
    <property type="term" value="F:zinc ion binding"/>
    <property type="evidence" value="ECO:0007669"/>
    <property type="project" value="UniProtKB-KW"/>
</dbReference>
<dbReference type="FunFam" id="3.30.160.60:FF:000149">
    <property type="entry name" value="Zinc finger protein 569"/>
    <property type="match status" value="1"/>
</dbReference>
<feature type="domain" description="C2H2-type" evidence="14">
    <location>
        <begin position="262"/>
        <end position="289"/>
    </location>
</feature>
<protein>
    <recommendedName>
        <fullName evidence="14">C2H2-type domain-containing protein</fullName>
    </recommendedName>
</protein>
<evidence type="ECO:0000256" key="13">
    <source>
        <dbReference type="SAM" id="MobiDB-lite"/>
    </source>
</evidence>
<accession>A0A3Q3FT55</accession>
<comment type="similarity">
    <text evidence="3">Belongs to the krueppel C2H2-type zinc-finger protein family.</text>
</comment>
<dbReference type="InterPro" id="IPR036236">
    <property type="entry name" value="Znf_C2H2_sf"/>
</dbReference>
<feature type="domain" description="C2H2-type" evidence="14">
    <location>
        <begin position="317"/>
        <end position="344"/>
    </location>
</feature>
<keyword evidence="5" id="KW-0677">Repeat</keyword>
<evidence type="ECO:0000256" key="9">
    <source>
        <dbReference type="ARBA" id="ARBA00023125"/>
    </source>
</evidence>
<feature type="compositionally biased region" description="Basic and acidic residues" evidence="13">
    <location>
        <begin position="134"/>
        <end position="151"/>
    </location>
</feature>
<evidence type="ECO:0000313" key="16">
    <source>
        <dbReference type="Proteomes" id="UP000261660"/>
    </source>
</evidence>
<keyword evidence="7" id="KW-0862">Zinc</keyword>
<comment type="subcellular location">
    <subcellularLocation>
        <location evidence="2">Nucleus</location>
    </subcellularLocation>
</comment>
<keyword evidence="11" id="KW-0539">Nucleus</keyword>
<dbReference type="GO" id="GO:0000978">
    <property type="term" value="F:RNA polymerase II cis-regulatory region sequence-specific DNA binding"/>
    <property type="evidence" value="ECO:0007669"/>
    <property type="project" value="TreeGrafter"/>
</dbReference>
<evidence type="ECO:0000256" key="6">
    <source>
        <dbReference type="ARBA" id="ARBA00022771"/>
    </source>
</evidence>
<dbReference type="SMART" id="SM00355">
    <property type="entry name" value="ZnF_C2H2"/>
    <property type="match status" value="5"/>
</dbReference>
<feature type="domain" description="C2H2-type" evidence="14">
    <location>
        <begin position="373"/>
        <end position="400"/>
    </location>
</feature>
<evidence type="ECO:0000256" key="12">
    <source>
        <dbReference type="PROSITE-ProRule" id="PRU00042"/>
    </source>
</evidence>
<dbReference type="Proteomes" id="UP000261660">
    <property type="component" value="Unplaced"/>
</dbReference>